<evidence type="ECO:0000259" key="1">
    <source>
        <dbReference type="Pfam" id="PF07539"/>
    </source>
</evidence>
<reference evidence="4" key="1">
    <citation type="submission" date="2020-06" db="EMBL/GenBank/DDBJ databases">
        <title>Genomes of multiple members of Pneumocystis genus reveal paths to human pathogen Pneumocystis jirovecii.</title>
        <authorList>
            <person name="Cisse O.H."/>
            <person name="Ma L."/>
            <person name="Dekker J."/>
            <person name="Khil P."/>
            <person name="Jo J."/>
            <person name="Brenchley J."/>
            <person name="Blair R."/>
            <person name="Pahar B."/>
            <person name="Chabe M."/>
            <person name="Van Rompay K.A."/>
            <person name="Keesler R."/>
            <person name="Sukura A."/>
            <person name="Hirsch V."/>
            <person name="Kutty G."/>
            <person name="Liu Y."/>
            <person name="Peng L."/>
            <person name="Chen J."/>
            <person name="Song J."/>
            <person name="Weissenbacher-Lang C."/>
            <person name="Xu J."/>
            <person name="Upham N.S."/>
            <person name="Stajich J.E."/>
            <person name="Cuomo C.A."/>
            <person name="Cushion M.T."/>
            <person name="Kovacs J.A."/>
        </authorList>
    </citation>
    <scope>NUCLEOTIDE SEQUENCE</scope>
    <source>
        <strain evidence="4">2A</strain>
    </source>
</reference>
<dbReference type="EMBL" id="CP054534">
    <property type="protein sequence ID" value="QSL64809.1"/>
    <property type="molecule type" value="Genomic_DNA"/>
</dbReference>
<evidence type="ECO:0000313" key="4">
    <source>
        <dbReference type="EMBL" id="QSL64809.1"/>
    </source>
</evidence>
<dbReference type="PANTHER" id="PTHR17695">
    <property type="entry name" value="SMALL SUBUNIT PROCESSOME COMPONENT 20 HOMOLOG"/>
    <property type="match status" value="1"/>
</dbReference>
<evidence type="ECO:0000259" key="2">
    <source>
        <dbReference type="Pfam" id="PF20416"/>
    </source>
</evidence>
<dbReference type="Pfam" id="PF23099">
    <property type="entry name" value="UTP20_C"/>
    <property type="match status" value="1"/>
</dbReference>
<dbReference type="InterPro" id="IPR052575">
    <property type="entry name" value="SSU_processome_comp_20"/>
</dbReference>
<organism evidence="4 5">
    <name type="scientific">Pneumocystis wakefieldiae</name>
    <dbReference type="NCBI Taxonomy" id="38082"/>
    <lineage>
        <taxon>Eukaryota</taxon>
        <taxon>Fungi</taxon>
        <taxon>Dikarya</taxon>
        <taxon>Ascomycota</taxon>
        <taxon>Taphrinomycotina</taxon>
        <taxon>Pneumocystomycetes</taxon>
        <taxon>Pneumocystaceae</taxon>
        <taxon>Pneumocystis</taxon>
    </lineage>
</organism>
<dbReference type="Pfam" id="PF07539">
    <property type="entry name" value="UTP20_N"/>
    <property type="match status" value="1"/>
</dbReference>
<dbReference type="Proteomes" id="UP000663699">
    <property type="component" value="Chromosome 3"/>
</dbReference>
<dbReference type="GO" id="GO:0032040">
    <property type="term" value="C:small-subunit processome"/>
    <property type="evidence" value="ECO:0007669"/>
    <property type="project" value="TreeGrafter"/>
</dbReference>
<evidence type="ECO:0008006" key="6">
    <source>
        <dbReference type="Google" id="ProtNLM"/>
    </source>
</evidence>
<name>A0A899FZW7_9ASCO</name>
<dbReference type="InterPro" id="IPR016024">
    <property type="entry name" value="ARM-type_fold"/>
</dbReference>
<feature type="domain" description="U3 small nucleolar RNA-associated protein 20" evidence="2">
    <location>
        <begin position="1656"/>
        <end position="1869"/>
    </location>
</feature>
<dbReference type="InterPro" id="IPR011989">
    <property type="entry name" value="ARM-like"/>
</dbReference>
<dbReference type="GO" id="GO:0030686">
    <property type="term" value="C:90S preribosome"/>
    <property type="evidence" value="ECO:0007669"/>
    <property type="project" value="TreeGrafter"/>
</dbReference>
<evidence type="ECO:0000313" key="5">
    <source>
        <dbReference type="Proteomes" id="UP000663699"/>
    </source>
</evidence>
<feature type="domain" description="U3 small nucleolar RNA-associated protein 20 C-terminal" evidence="3">
    <location>
        <begin position="2223"/>
        <end position="2543"/>
    </location>
</feature>
<dbReference type="InterPro" id="IPR057525">
    <property type="entry name" value="UTP20_C"/>
</dbReference>
<dbReference type="PANTHER" id="PTHR17695:SF11">
    <property type="entry name" value="SMALL SUBUNIT PROCESSOME COMPONENT 20 HOMOLOG"/>
    <property type="match status" value="1"/>
</dbReference>
<accession>A0A899FZW7</accession>
<gene>
    <name evidence="4" type="ORF">MERGE_002111</name>
</gene>
<keyword evidence="5" id="KW-1185">Reference proteome</keyword>
<dbReference type="InterPro" id="IPR046523">
    <property type="entry name" value="UTP20_dom"/>
</dbReference>
<dbReference type="Gene3D" id="1.25.10.10">
    <property type="entry name" value="Leucine-rich Repeat Variant"/>
    <property type="match status" value="2"/>
</dbReference>
<protein>
    <recommendedName>
        <fullName evidence="6">U3 small nucleolar RNA-associated protein 20</fullName>
    </recommendedName>
</protein>
<dbReference type="InterPro" id="IPR011430">
    <property type="entry name" value="UTP20_N"/>
</dbReference>
<evidence type="ECO:0000259" key="3">
    <source>
        <dbReference type="Pfam" id="PF23099"/>
    </source>
</evidence>
<feature type="domain" description="U3 small nucleolar RNA-associated protein 20 N-terminal" evidence="1">
    <location>
        <begin position="828"/>
        <end position="1431"/>
    </location>
</feature>
<dbReference type="OrthoDB" id="360653at2759"/>
<sequence length="2557" mass="298626">MKKNVEAHDKKNKKYTFKSFTEILNDIHINISNKINYYIDNDIDSSHFNSSLQEWKELNLSPDFITFSSEICIFSQSLPQILYHKQKIFDTITNYISRGNSFSLEPFLSLLVSFSRDLKEEFEPFIIKTFEILESVLINEDANVIKWAFNSIAYLFKYLLEVVLNNFEDIFQILSKLLRKNTTKLYIIRYTAEAIAFLFKRINDTQKISLIKLFISDLQKNFSNLYLQGISLIISESCKNIKNTLNSKATKTITHLIELWEQDSQEIIYLILKNTVISLINHTNEMTFYPIIKILLVNLKKPKFHNLDDYHSLLLICISTQNGKKVRDWKIIVDHILSILSIQNKYSLITIKLITNILCLSDMNTVILYSKKIMDYLELSDINTFKTFFELVLIIPTNRFNTFLLGYFYNFICRIWETHQDDAISLLLSINDSQILIYLSENPYVSEKKKIKFLSNHYILQNILEYFEKLIDKTSLEIFIENKISIWKRLKLLSCIDFDSKSLNQILYKLAIKYLTFEFNSDLVPVIQILLTELSSRKFDGLEDNDLTNLFDYISDSSKHFSKNILFLQGIFAVFEGILARSLNLNNISIETLFSNIISNLLISGSQRRFYTIKILTLLYKLKNNTDCEILKSCNIIAETPLTIESLRTISLHIRRISTNFSQAQDMSQKITFIFLIGLMTVNFSSISKDCSLALGSLYNKNYNFIWKHIFYWIKLGNIKKTELTSNKRHRGKNKDYVFRCFKTEINLDSLQIEQNTDEKILLDWKKISDKDNLDKNNGSTEYRSHALKILLEIPNLAEEHSKDLVPIFLSIFSQNRNLESTDLLDFNWSQIDKLKLITIFSKFRNPRSLFKSNDIYHTQLLLLSQGDIKIQNFALNCILSWKSPKVLHYENNLRNLLDTTTFRDELANIMQENSLYDFENQQLFLIVLRILYGRMISRSNSFSRKHSLSTKREIILSSLTILPPEIFKIFLNIMLEPFSNISCIDKSNSGVYKLKSIQESIDQKKQIGFCRLLKEVLKQIGSKIIPYLSDILNVHFYCWNDSESIIESSYNIKVKNENIRLKYAKAIRHICYRNLNKMFSLGFSHEWKPYMSLLFIRFINPSLKNICIDSLQVPSGLLKIFFTWSENANMLNFLYDYNEEIVLEITKCLSSYSIKENVVLFIFDFYRKMILHANMLDEIPKNDRQYSSKDFFLKHISIILDALYSLLVDPQRKWTENIYQPLIDLLSLISPLVYESSQVDILLETNIYIISKFSKFISEFAKDNIFETIQTLLPLSQKIHADYHFFHYVFETLIPMFGTLKNKNTRTTLSSLINMFSKIDPKLTDVSSLILDLNSLSSTKLDQPDFNRVLSAFTIINDYKWKEFDIDSWALLIHNMIFFIQDEDEFSIRINASYTMKKFIERFKDIPITERKPYLKLLSSILKALKKEMKLNRDVVRQEYLSILAHVTKFCNFWVKVSDLQILLVGDDEEANFFNNILHVQQHRRIRALRRLCIAASDGKISKNNISQIFLPLIESLCISSSKQYHNLVSEAIKSIGIICSSIHWNQYYTLFRRHIKKLKNNDKTLKITIRIIDSIADALFHSREFSPSNLEKNIKTGDSAKTFPENEFRDQLNDNNTCSLLKDSITDDIPLKDIICSEFIPPLIQILRKTDISTIVLRIPIALTITKLLKCLNHNDLVSNLLLVLSEICKILQSRSQDHRDIARKILSDIVDLLGPRYLLPVLIELKNTLKHGYQLHVLGFTIHTLLHRLQENTPIGSINNCTDIIAEILVNDIFGNVGMEKNSKEYISSMKEVKTNKSYDSFEILSSIINLEYLGILLKPIFRLLHKELTLEILKSVDIVFKRVNLGIFKNSLCYTHDGLRLCYNLFQEGMKGFKTENNKETDKEHFTPELNLSIKKTKNNFSRNLYKIIKFSLDLLKGILSKDKSLISSENLIPFIPIIGDMVLSGNEEVHISALNTFIIFLKLDIEQVNSSLDVFVNQAFFFIKSSASTNTELCQTSLKFLIHVFKSNKNIKIKEEWLTYIITKIRLDIEESDRQDIAFSVIKAIMSRKYIFPELYDLIDSISNILVTSQSKVTRNMARGVYYQFLLDYPQGKSLLRKQMIFLVRNLEYEHASGRQSIIETINLIISNFGDSAIEEFLEFFFIALMMVITNDSDQQCRTMSGILLQKIFKRSNSFILNFITASLKTWLNQTEKKSLRITAVRGYNLLFQTLQKAKLEEIHYFLEKAQSILIKNHISENSKDYELIYQIMLTMFSLIKLVPEIIMSSERSSLWKLFMHLLTYENHKISLISAEIIGKSFSFCKPIPRKMPLILPYGLSFTQNDLNMISTTLLHKLHNSELNKELSFQFSKNLLFIARFYYLTNAKISNFDSSLYMHPKLEKLMKLKNIKSLSCLEWLVFRLCIILKNEKNINSELVIISKHQIMELIRALINFLPINDLKNLANTIINPLYKYTDNKIAMAKTQKDLKHISEKVLNELHSKIGTTLYIQIFNNIRQESLRIRQNRKLKRSILSVSNPEKLARKKIKLNIKKMKSKRKKSASFRLKNVLKSQTI</sequence>
<proteinExistence type="predicted"/>
<dbReference type="SUPFAM" id="SSF48371">
    <property type="entry name" value="ARM repeat"/>
    <property type="match status" value="3"/>
</dbReference>
<dbReference type="Pfam" id="PF20416">
    <property type="entry name" value="UTP20"/>
    <property type="match status" value="1"/>
</dbReference>